<proteinExistence type="predicted"/>
<evidence type="ECO:0000313" key="7">
    <source>
        <dbReference type="Proteomes" id="UP001207440"/>
    </source>
</evidence>
<reference evidence="6" key="1">
    <citation type="submission" date="2022-10" db="EMBL/GenBank/DDBJ databases">
        <title>Sifting through the core-genome to identify putative cross-protective antigens against Riemerella anatipestifer.</title>
        <authorList>
            <person name="Zheng X."/>
            <person name="Zhang W."/>
        </authorList>
    </citation>
    <scope>NUCLEOTIDE SEQUENCE</scope>
    <source>
        <strain evidence="6">ZWRA178</strain>
    </source>
</reference>
<dbReference type="EMBL" id="JAOZYT010000048">
    <property type="protein sequence ID" value="MCW0524243.1"/>
    <property type="molecule type" value="Genomic_DNA"/>
</dbReference>
<sequence>MVVLVYLWRLWFVILNIVLVLALGPWVYLFSFRKGHYKICYFFIRLWALGVFYGMGFRYELIKKTSKNLNPKTQYIVIANHTSVIDVMLMVILLPNHPICFVGKKELVKIPIFGTIYKRVVVMVDRKDPKSRAEVYTKSAERMRGGQNMVIFPEGGVPDDTNIILDNFKNGAFSLAVEHDMPLAIFTFIGLKEMFPFNNSKGYPGKVKVFLNKIIDTPEAYNIDELKTKAHQLIKNTLEENTL</sequence>
<dbReference type="PANTHER" id="PTHR10434">
    <property type="entry name" value="1-ACYL-SN-GLYCEROL-3-PHOSPHATE ACYLTRANSFERASE"/>
    <property type="match status" value="1"/>
</dbReference>
<dbReference type="CDD" id="cd07989">
    <property type="entry name" value="LPLAT_AGPAT-like"/>
    <property type="match status" value="1"/>
</dbReference>
<dbReference type="InterPro" id="IPR002123">
    <property type="entry name" value="Plipid/glycerol_acylTrfase"/>
</dbReference>
<name>A0AAP3EZM7_RIEAN</name>
<keyword evidence="2" id="KW-0808">Transferase</keyword>
<evidence type="ECO:0000259" key="5">
    <source>
        <dbReference type="SMART" id="SM00563"/>
    </source>
</evidence>
<keyword evidence="4" id="KW-0812">Transmembrane</keyword>
<evidence type="ECO:0000256" key="1">
    <source>
        <dbReference type="ARBA" id="ARBA00005189"/>
    </source>
</evidence>
<keyword evidence="4" id="KW-1133">Transmembrane helix</keyword>
<feature type="domain" description="Phospholipid/glycerol acyltransferase" evidence="5">
    <location>
        <begin position="75"/>
        <end position="191"/>
    </location>
</feature>
<organism evidence="6 7">
    <name type="scientific">Riemerella anatipestifer</name>
    <name type="common">Moraxella anatipestifer</name>
    <dbReference type="NCBI Taxonomy" id="34085"/>
    <lineage>
        <taxon>Bacteria</taxon>
        <taxon>Pseudomonadati</taxon>
        <taxon>Bacteroidota</taxon>
        <taxon>Flavobacteriia</taxon>
        <taxon>Flavobacteriales</taxon>
        <taxon>Weeksellaceae</taxon>
        <taxon>Riemerella</taxon>
    </lineage>
</organism>
<keyword evidence="4" id="KW-0472">Membrane</keyword>
<dbReference type="AlphaFoldDB" id="A0AAP3EZM7"/>
<dbReference type="GO" id="GO:0003841">
    <property type="term" value="F:1-acylglycerol-3-phosphate O-acyltransferase activity"/>
    <property type="evidence" value="ECO:0007669"/>
    <property type="project" value="TreeGrafter"/>
</dbReference>
<dbReference type="Pfam" id="PF01553">
    <property type="entry name" value="Acyltransferase"/>
    <property type="match status" value="1"/>
</dbReference>
<protein>
    <submittedName>
        <fullName evidence="6">1-acyl-sn-glycerol-3-phosphate acyltransferase</fullName>
    </submittedName>
</protein>
<feature type="transmembrane region" description="Helical" evidence="4">
    <location>
        <begin position="39"/>
        <end position="55"/>
    </location>
</feature>
<dbReference type="GO" id="GO:0006654">
    <property type="term" value="P:phosphatidic acid biosynthetic process"/>
    <property type="evidence" value="ECO:0007669"/>
    <property type="project" value="TreeGrafter"/>
</dbReference>
<dbReference type="PANTHER" id="PTHR10434:SF11">
    <property type="entry name" value="1-ACYL-SN-GLYCEROL-3-PHOSPHATE ACYLTRANSFERASE"/>
    <property type="match status" value="1"/>
</dbReference>
<evidence type="ECO:0000256" key="3">
    <source>
        <dbReference type="ARBA" id="ARBA00023315"/>
    </source>
</evidence>
<comment type="pathway">
    <text evidence="1">Lipid metabolism.</text>
</comment>
<feature type="transmembrane region" description="Helical" evidence="4">
    <location>
        <begin position="6"/>
        <end position="27"/>
    </location>
</feature>
<evidence type="ECO:0000256" key="4">
    <source>
        <dbReference type="SAM" id="Phobius"/>
    </source>
</evidence>
<dbReference type="SUPFAM" id="SSF69593">
    <property type="entry name" value="Glycerol-3-phosphate (1)-acyltransferase"/>
    <property type="match status" value="1"/>
</dbReference>
<dbReference type="SMART" id="SM00563">
    <property type="entry name" value="PlsC"/>
    <property type="match status" value="1"/>
</dbReference>
<dbReference type="RefSeq" id="WP_064970837.1">
    <property type="nucleotide sequence ID" value="NZ_CP029760.1"/>
</dbReference>
<keyword evidence="3 6" id="KW-0012">Acyltransferase</keyword>
<feature type="transmembrane region" description="Helical" evidence="4">
    <location>
        <begin position="75"/>
        <end position="95"/>
    </location>
</feature>
<dbReference type="Proteomes" id="UP001207440">
    <property type="component" value="Unassembled WGS sequence"/>
</dbReference>
<comment type="caution">
    <text evidence="6">The sequence shown here is derived from an EMBL/GenBank/DDBJ whole genome shotgun (WGS) entry which is preliminary data.</text>
</comment>
<evidence type="ECO:0000256" key="2">
    <source>
        <dbReference type="ARBA" id="ARBA00022679"/>
    </source>
</evidence>
<gene>
    <name evidence="6" type="ORF">OKE68_07950</name>
</gene>
<accession>A0AAP3EZM7</accession>
<evidence type="ECO:0000313" key="6">
    <source>
        <dbReference type="EMBL" id="MCW0524243.1"/>
    </source>
</evidence>